<feature type="coiled-coil region" evidence="3">
    <location>
        <begin position="73"/>
        <end position="147"/>
    </location>
</feature>
<feature type="compositionally biased region" description="Basic and acidic residues" evidence="4">
    <location>
        <begin position="624"/>
        <end position="633"/>
    </location>
</feature>
<feature type="compositionally biased region" description="Basic and acidic residues" evidence="4">
    <location>
        <begin position="767"/>
        <end position="777"/>
    </location>
</feature>
<feature type="compositionally biased region" description="Basic and acidic residues" evidence="4">
    <location>
        <begin position="694"/>
        <end position="711"/>
    </location>
</feature>
<feature type="region of interest" description="Disordered" evidence="4">
    <location>
        <begin position="499"/>
        <end position="532"/>
    </location>
</feature>
<feature type="compositionally biased region" description="Low complexity" evidence="4">
    <location>
        <begin position="757"/>
        <end position="766"/>
    </location>
</feature>
<dbReference type="AlphaFoldDB" id="R7UTA6"/>
<feature type="compositionally biased region" description="Basic and acidic residues" evidence="4">
    <location>
        <begin position="405"/>
        <end position="414"/>
    </location>
</feature>
<evidence type="ECO:0000256" key="4">
    <source>
        <dbReference type="SAM" id="MobiDB-lite"/>
    </source>
</evidence>
<dbReference type="EMBL" id="KB300511">
    <property type="protein sequence ID" value="ELU06606.1"/>
    <property type="molecule type" value="Genomic_DNA"/>
</dbReference>
<dbReference type="HOGENOM" id="CLU_331292_0_0_1"/>
<dbReference type="GO" id="GO:0000775">
    <property type="term" value="C:chromosome, centromeric region"/>
    <property type="evidence" value="ECO:0007669"/>
    <property type="project" value="InterPro"/>
</dbReference>
<dbReference type="GO" id="GO:0045132">
    <property type="term" value="P:meiotic chromosome segregation"/>
    <property type="evidence" value="ECO:0007669"/>
    <property type="project" value="InterPro"/>
</dbReference>
<comment type="similarity">
    <text evidence="1">Belongs to the shugoshin family.</text>
</comment>
<feature type="region of interest" description="Disordered" evidence="4">
    <location>
        <begin position="266"/>
        <end position="449"/>
    </location>
</feature>
<evidence type="ECO:0000313" key="7">
    <source>
        <dbReference type="EnsemblMetazoa" id="CapteP220115"/>
    </source>
</evidence>
<dbReference type="Proteomes" id="UP000014760">
    <property type="component" value="Unassembled WGS sequence"/>
</dbReference>
<dbReference type="GO" id="GO:0005634">
    <property type="term" value="C:nucleus"/>
    <property type="evidence" value="ECO:0007669"/>
    <property type="project" value="InterPro"/>
</dbReference>
<sequence>MEDPDLSNSVLPDMTLDGSQLAAMSLSELDSSQKKKARKGLPSVARQKLIKALNEKRNKPWTMNSFLNSSVTKRTLKSNNRDLANLLQKKKRELQGAQDVIVSQQEELQNLRLEISKIQNNNQEAINAQVEKRMQDERRQLQSLLISIMSSANLALDVVAPGLGHDVSEAPSKEEEAGMPDSSPDSLPYLPPPPPSLQTLNPAISMILEESQLNALGLDADFLQSPSPQKQPKRKTKENRRSAFIYHASLATSPAEEEYEAAKLMEEEDPMVPLDGLASSFEGKRQETPEGCGDRENIEDEMSEIGVNEEVTEEVNEEVVSEEPSKKTRKSGRKVMEEKKEKKDETVSTKEMRKSRRTGKELEEDEQSVAGTEKKNSEEALRETRKPKKSAKKIEETSTNEENLLEDKKIEEKKSVRKSKRISALPPQELLGVDADSPQRKVRQRRGTFVVTKPKEIPRERRETFAVAAPPPSSPPREINETDMNVIDMELTQTIEGAGIIKGEEAPPMKKKKSALPVPITEDSSSSDESSKAKFTAFMAKPGKMVFTAGRRDLGDIFKKPKSRSKQKMTLPKPPRSRSKRKVQEKPASQPKSVYDLSMEESMVEMPTKKVGPQKADVPLPSKFNERMQEVGKGEPSGLAESPHGIMLVLGTGKRTKPRSKQKNVHYPQKKSLSQVHQVQDESGLDSSDSDGNAQRKDSAGHTPVRRDASRKQSSPTKVKGHTDSLAEAEVLRVPLSPKTMTPPPHRMDICNTSIFSPELSSSELSPSKDNKAKISEKVPEKINETIEICITADEGEKREEIGKENTEEDSKKAKNKKKKSRIREVSVSNCEIVEGKRSRRTGSCVNYKEPSLTKKMRRDPNAKV</sequence>
<feature type="compositionally biased region" description="Basic and acidic residues" evidence="4">
    <location>
        <begin position="334"/>
        <end position="352"/>
    </location>
</feature>
<evidence type="ECO:0000259" key="5">
    <source>
        <dbReference type="Pfam" id="PF07557"/>
    </source>
</evidence>
<reference evidence="7" key="3">
    <citation type="submission" date="2015-06" db="UniProtKB">
        <authorList>
            <consortium name="EnsemblMetazoa"/>
        </authorList>
    </citation>
    <scope>IDENTIFICATION</scope>
</reference>
<keyword evidence="8" id="KW-1185">Reference proteome</keyword>
<keyword evidence="3" id="KW-0175">Coiled coil</keyword>
<feature type="compositionally biased region" description="Basic and acidic residues" evidence="4">
    <location>
        <begin position="796"/>
        <end position="813"/>
    </location>
</feature>
<feature type="region of interest" description="Disordered" evidence="4">
    <location>
        <begin position="165"/>
        <end position="200"/>
    </location>
</feature>
<dbReference type="OMA" id="YPPLCSE"/>
<feature type="compositionally biased region" description="Basic and acidic residues" evidence="4">
    <location>
        <begin position="372"/>
        <end position="384"/>
    </location>
</feature>
<feature type="compositionally biased region" description="Low complexity" evidence="4">
    <location>
        <begin position="681"/>
        <end position="692"/>
    </location>
</feature>
<dbReference type="EMBL" id="AMQN01001175">
    <property type="status" value="NOT_ANNOTATED_CDS"/>
    <property type="molecule type" value="Genomic_DNA"/>
</dbReference>
<reference evidence="6 8" key="2">
    <citation type="journal article" date="2013" name="Nature">
        <title>Insights into bilaterian evolution from three spiralian genomes.</title>
        <authorList>
            <person name="Simakov O."/>
            <person name="Marletaz F."/>
            <person name="Cho S.J."/>
            <person name="Edsinger-Gonzales E."/>
            <person name="Havlak P."/>
            <person name="Hellsten U."/>
            <person name="Kuo D.H."/>
            <person name="Larsson T."/>
            <person name="Lv J."/>
            <person name="Arendt D."/>
            <person name="Savage R."/>
            <person name="Osoegawa K."/>
            <person name="de Jong P."/>
            <person name="Grimwood J."/>
            <person name="Chapman J.A."/>
            <person name="Shapiro H."/>
            <person name="Aerts A."/>
            <person name="Otillar R.P."/>
            <person name="Terry A.Y."/>
            <person name="Boore J.L."/>
            <person name="Grigoriev I.V."/>
            <person name="Lindberg D.R."/>
            <person name="Seaver E.C."/>
            <person name="Weisblat D.A."/>
            <person name="Putnam N.H."/>
            <person name="Rokhsar D.S."/>
        </authorList>
    </citation>
    <scope>NUCLEOTIDE SEQUENCE</scope>
    <source>
        <strain evidence="6 8">I ESC-2004</strain>
    </source>
</reference>
<organism evidence="6">
    <name type="scientific">Capitella teleta</name>
    <name type="common">Polychaete worm</name>
    <dbReference type="NCBI Taxonomy" id="283909"/>
    <lineage>
        <taxon>Eukaryota</taxon>
        <taxon>Metazoa</taxon>
        <taxon>Spiralia</taxon>
        <taxon>Lophotrochozoa</taxon>
        <taxon>Annelida</taxon>
        <taxon>Polychaeta</taxon>
        <taxon>Sedentaria</taxon>
        <taxon>Scolecida</taxon>
        <taxon>Capitellidae</taxon>
        <taxon>Capitella</taxon>
    </lineage>
</organism>
<feature type="compositionally biased region" description="Basic residues" evidence="4">
    <location>
        <begin position="654"/>
        <end position="664"/>
    </location>
</feature>
<feature type="compositionally biased region" description="Basic and acidic residues" evidence="4">
    <location>
        <begin position="166"/>
        <end position="176"/>
    </location>
</feature>
<feature type="region of interest" description="Disordered" evidence="4">
    <location>
        <begin position="222"/>
        <end position="241"/>
    </location>
</feature>
<feature type="compositionally biased region" description="Basic and acidic residues" evidence="4">
    <location>
        <begin position="550"/>
        <end position="559"/>
    </location>
</feature>
<reference evidence="8" key="1">
    <citation type="submission" date="2012-12" db="EMBL/GenBank/DDBJ databases">
        <authorList>
            <person name="Hellsten U."/>
            <person name="Grimwood J."/>
            <person name="Chapman J.A."/>
            <person name="Shapiro H."/>
            <person name="Aerts A."/>
            <person name="Otillar R.P."/>
            <person name="Terry A.Y."/>
            <person name="Boore J.L."/>
            <person name="Simakov O."/>
            <person name="Marletaz F."/>
            <person name="Cho S.-J."/>
            <person name="Edsinger-Gonzales E."/>
            <person name="Havlak P."/>
            <person name="Kuo D.-H."/>
            <person name="Larsson T."/>
            <person name="Lv J."/>
            <person name="Arendt D."/>
            <person name="Savage R."/>
            <person name="Osoegawa K."/>
            <person name="de Jong P."/>
            <person name="Lindberg D.R."/>
            <person name="Seaver E.C."/>
            <person name="Weisblat D.A."/>
            <person name="Putnam N.H."/>
            <person name="Grigoriev I.V."/>
            <person name="Rokhsar D.S."/>
        </authorList>
    </citation>
    <scope>NUCLEOTIDE SEQUENCE</scope>
    <source>
        <strain evidence="8">I ESC-2004</strain>
    </source>
</reference>
<keyword evidence="2" id="KW-0159">Chromosome partition</keyword>
<dbReference type="EnsemblMetazoa" id="CapteT220115">
    <property type="protein sequence ID" value="CapteP220115"/>
    <property type="gene ID" value="CapteG220115"/>
</dbReference>
<evidence type="ECO:0000256" key="1">
    <source>
        <dbReference type="ARBA" id="ARBA00010845"/>
    </source>
</evidence>
<evidence type="ECO:0000256" key="2">
    <source>
        <dbReference type="ARBA" id="ARBA00022829"/>
    </source>
</evidence>
<gene>
    <name evidence="6" type="ORF">CAPTEDRAFT_220115</name>
</gene>
<evidence type="ECO:0000313" key="6">
    <source>
        <dbReference type="EMBL" id="ELU06606.1"/>
    </source>
</evidence>
<name>R7UTA6_CAPTE</name>
<feature type="region of interest" description="Disordered" evidence="4">
    <location>
        <begin position="796"/>
        <end position="865"/>
    </location>
</feature>
<accession>R7UTA6</accession>
<feature type="compositionally biased region" description="Basic and acidic residues" evidence="4">
    <location>
        <begin position="282"/>
        <end position="296"/>
    </location>
</feature>
<proteinExistence type="inferred from homology"/>
<dbReference type="Pfam" id="PF07557">
    <property type="entry name" value="Shugoshin_C"/>
    <property type="match status" value="1"/>
</dbReference>
<feature type="domain" description="Shugoshin C-terminal" evidence="5">
    <location>
        <begin position="838"/>
        <end position="859"/>
    </location>
</feature>
<protein>
    <recommendedName>
        <fullName evidence="5">Shugoshin C-terminal domain-containing protein</fullName>
    </recommendedName>
</protein>
<evidence type="ECO:0000313" key="8">
    <source>
        <dbReference type="Proteomes" id="UP000014760"/>
    </source>
</evidence>
<evidence type="ECO:0000256" key="3">
    <source>
        <dbReference type="SAM" id="Coils"/>
    </source>
</evidence>
<feature type="region of interest" description="Disordered" evidence="4">
    <location>
        <begin position="550"/>
        <end position="777"/>
    </location>
</feature>
<dbReference type="OrthoDB" id="10691539at2759"/>
<feature type="compositionally biased region" description="Acidic residues" evidence="4">
    <location>
        <begin position="310"/>
        <end position="321"/>
    </location>
</feature>
<dbReference type="InterPro" id="IPR011515">
    <property type="entry name" value="Shugoshin_C"/>
</dbReference>